<dbReference type="EMBL" id="JARIHO010000011">
    <property type="protein sequence ID" value="KAJ7353050.1"/>
    <property type="molecule type" value="Genomic_DNA"/>
</dbReference>
<dbReference type="InterPro" id="IPR002893">
    <property type="entry name" value="Znf_MYND"/>
</dbReference>
<accession>A0AAD7A9M5</accession>
<proteinExistence type="predicted"/>
<name>A0AAD7A9M5_9AGAR</name>
<feature type="domain" description="MYND-type" evidence="5">
    <location>
        <begin position="25"/>
        <end position="67"/>
    </location>
</feature>
<organism evidence="6 7">
    <name type="scientific">Mycena albidolilacea</name>
    <dbReference type="NCBI Taxonomy" id="1033008"/>
    <lineage>
        <taxon>Eukaryota</taxon>
        <taxon>Fungi</taxon>
        <taxon>Dikarya</taxon>
        <taxon>Basidiomycota</taxon>
        <taxon>Agaricomycotina</taxon>
        <taxon>Agaricomycetes</taxon>
        <taxon>Agaricomycetidae</taxon>
        <taxon>Agaricales</taxon>
        <taxon>Marasmiineae</taxon>
        <taxon>Mycenaceae</taxon>
        <taxon>Mycena</taxon>
    </lineage>
</organism>
<dbReference type="PROSITE" id="PS50865">
    <property type="entry name" value="ZF_MYND_2"/>
    <property type="match status" value="1"/>
</dbReference>
<keyword evidence="1" id="KW-0479">Metal-binding</keyword>
<protein>
    <recommendedName>
        <fullName evidence="5">MYND-type domain-containing protein</fullName>
    </recommendedName>
</protein>
<dbReference type="Pfam" id="PF01753">
    <property type="entry name" value="zf-MYND"/>
    <property type="match status" value="1"/>
</dbReference>
<sequence>MTTAHNVVYQAYTRGGYQSIRGCDNMECGQLCRRKEISRCSSCHRANYCSTACQAVDWRDGQHSLLCSRPRALLPGPLTARERAFLHALIHHAYERYIMHFCLQKIAFMHARRGDQYYLVFDYTKVPQTGEVHSVGMGPPPDPNPSDASAAEWEDQLARAARSGWPMNPVVVLLADGKRTYRRMAALRSRTSALHDGLQGIVDDTPRMRTGQRCLPSMCDRSSALSRIGGTAVRTGLNGISSR</sequence>
<keyword evidence="2 4" id="KW-0863">Zinc-finger</keyword>
<evidence type="ECO:0000313" key="7">
    <source>
        <dbReference type="Proteomes" id="UP001218218"/>
    </source>
</evidence>
<evidence type="ECO:0000259" key="5">
    <source>
        <dbReference type="PROSITE" id="PS50865"/>
    </source>
</evidence>
<evidence type="ECO:0000256" key="4">
    <source>
        <dbReference type="PROSITE-ProRule" id="PRU00134"/>
    </source>
</evidence>
<dbReference type="GO" id="GO:0008270">
    <property type="term" value="F:zinc ion binding"/>
    <property type="evidence" value="ECO:0007669"/>
    <property type="project" value="UniProtKB-KW"/>
</dbReference>
<gene>
    <name evidence="6" type="ORF">DFH08DRAFT_59139</name>
</gene>
<evidence type="ECO:0000256" key="1">
    <source>
        <dbReference type="ARBA" id="ARBA00022723"/>
    </source>
</evidence>
<dbReference type="Gene3D" id="6.10.140.2220">
    <property type="match status" value="1"/>
</dbReference>
<dbReference type="Proteomes" id="UP001218218">
    <property type="component" value="Unassembled WGS sequence"/>
</dbReference>
<dbReference type="AlphaFoldDB" id="A0AAD7A9M5"/>
<keyword evidence="7" id="KW-1185">Reference proteome</keyword>
<reference evidence="6" key="1">
    <citation type="submission" date="2023-03" db="EMBL/GenBank/DDBJ databases">
        <title>Massive genome expansion in bonnet fungi (Mycena s.s.) driven by repeated elements and novel gene families across ecological guilds.</title>
        <authorList>
            <consortium name="Lawrence Berkeley National Laboratory"/>
            <person name="Harder C.B."/>
            <person name="Miyauchi S."/>
            <person name="Viragh M."/>
            <person name="Kuo A."/>
            <person name="Thoen E."/>
            <person name="Andreopoulos B."/>
            <person name="Lu D."/>
            <person name="Skrede I."/>
            <person name="Drula E."/>
            <person name="Henrissat B."/>
            <person name="Morin E."/>
            <person name="Kohler A."/>
            <person name="Barry K."/>
            <person name="LaButti K."/>
            <person name="Morin E."/>
            <person name="Salamov A."/>
            <person name="Lipzen A."/>
            <person name="Mereny Z."/>
            <person name="Hegedus B."/>
            <person name="Baldrian P."/>
            <person name="Stursova M."/>
            <person name="Weitz H."/>
            <person name="Taylor A."/>
            <person name="Grigoriev I.V."/>
            <person name="Nagy L.G."/>
            <person name="Martin F."/>
            <person name="Kauserud H."/>
        </authorList>
    </citation>
    <scope>NUCLEOTIDE SEQUENCE</scope>
    <source>
        <strain evidence="6">CBHHK002</strain>
    </source>
</reference>
<comment type="caution">
    <text evidence="6">The sequence shown here is derived from an EMBL/GenBank/DDBJ whole genome shotgun (WGS) entry which is preliminary data.</text>
</comment>
<evidence type="ECO:0000313" key="6">
    <source>
        <dbReference type="EMBL" id="KAJ7353050.1"/>
    </source>
</evidence>
<keyword evidence="3" id="KW-0862">Zinc</keyword>
<evidence type="ECO:0000256" key="3">
    <source>
        <dbReference type="ARBA" id="ARBA00022833"/>
    </source>
</evidence>
<evidence type="ECO:0000256" key="2">
    <source>
        <dbReference type="ARBA" id="ARBA00022771"/>
    </source>
</evidence>
<dbReference type="SUPFAM" id="SSF144232">
    <property type="entry name" value="HIT/MYND zinc finger-like"/>
    <property type="match status" value="1"/>
</dbReference>